<comment type="caution">
    <text evidence="3">The sequence shown here is derived from an EMBL/GenBank/DDBJ whole genome shotgun (WGS) entry which is preliminary data.</text>
</comment>
<feature type="signal peptide" evidence="2">
    <location>
        <begin position="1"/>
        <end position="19"/>
    </location>
</feature>
<dbReference type="EMBL" id="WWCN01000009">
    <property type="protein sequence ID" value="MYM24155.1"/>
    <property type="molecule type" value="Genomic_DNA"/>
</dbReference>
<evidence type="ECO:0000256" key="2">
    <source>
        <dbReference type="SAM" id="SignalP"/>
    </source>
</evidence>
<feature type="compositionally biased region" description="Basic and acidic residues" evidence="1">
    <location>
        <begin position="206"/>
        <end position="217"/>
    </location>
</feature>
<organism evidence="3 4">
    <name type="scientific">Duganella flavida</name>
    <dbReference type="NCBI Taxonomy" id="2692175"/>
    <lineage>
        <taxon>Bacteria</taxon>
        <taxon>Pseudomonadati</taxon>
        <taxon>Pseudomonadota</taxon>
        <taxon>Betaproteobacteria</taxon>
        <taxon>Burkholderiales</taxon>
        <taxon>Oxalobacteraceae</taxon>
        <taxon>Telluria group</taxon>
        <taxon>Duganella</taxon>
    </lineage>
</organism>
<feature type="region of interest" description="Disordered" evidence="1">
    <location>
        <begin position="206"/>
        <end position="228"/>
    </location>
</feature>
<name>A0A6L8KAU1_9BURK</name>
<dbReference type="Proteomes" id="UP000479335">
    <property type="component" value="Unassembled WGS sequence"/>
</dbReference>
<proteinExistence type="predicted"/>
<protein>
    <submittedName>
        <fullName evidence="3">Uncharacterized protein</fullName>
    </submittedName>
</protein>
<evidence type="ECO:0000256" key="1">
    <source>
        <dbReference type="SAM" id="MobiDB-lite"/>
    </source>
</evidence>
<evidence type="ECO:0000313" key="3">
    <source>
        <dbReference type="EMBL" id="MYM24155.1"/>
    </source>
</evidence>
<feature type="chain" id="PRO_5027120088" evidence="2">
    <location>
        <begin position="20"/>
        <end position="243"/>
    </location>
</feature>
<sequence>MRIALPIILSLCVSNFAFADDASPEAPQQVAVQGSKDPDWKPYRKMLDGLDAFEKFHALAPSAELKFVLRPQQANLDTADLKLRIVGDSTSIDLPIAGDHTFSVPRVESAAKDDADLRLNSKKGLFRWRPDIHTAGLPAGTRRLGDLRLECEVRWAVDKFDVSFIQLAYLAPLGGACHTSRSRIFYTSASPVAGVTLVAGTRREKLPAERLSTKDPTRYAPPLHDQSWPDDTLLEFELATPKS</sequence>
<evidence type="ECO:0000313" key="4">
    <source>
        <dbReference type="Proteomes" id="UP000479335"/>
    </source>
</evidence>
<gene>
    <name evidence="3" type="ORF">GTP46_16030</name>
</gene>
<dbReference type="AlphaFoldDB" id="A0A6L8KAU1"/>
<accession>A0A6L8KAU1</accession>
<dbReference type="RefSeq" id="WP_161007627.1">
    <property type="nucleotide sequence ID" value="NZ_WWCN01000009.1"/>
</dbReference>
<keyword evidence="2" id="KW-0732">Signal</keyword>
<keyword evidence="4" id="KW-1185">Reference proteome</keyword>
<reference evidence="3 4" key="1">
    <citation type="submission" date="2019-12" db="EMBL/GenBank/DDBJ databases">
        <title>Novel species isolated from a subtropical stream in China.</title>
        <authorList>
            <person name="Lu H."/>
        </authorList>
    </citation>
    <scope>NUCLEOTIDE SEQUENCE [LARGE SCALE GENOMIC DNA]</scope>
    <source>
        <strain evidence="3 4">FT135W</strain>
    </source>
</reference>